<evidence type="ECO:0000313" key="5">
    <source>
        <dbReference type="EMBL" id="BAN02124.1"/>
    </source>
</evidence>
<keyword evidence="3" id="KW-0804">Transcription</keyword>
<reference evidence="5 6" key="1">
    <citation type="journal article" date="2013" name="Int. J. Syst. Evol. Microbiol.">
        <title>Ilumatobacter nonamiense sp. nov. and Ilumatobacter coccineum sp. nov., isolated from seashore sand.</title>
        <authorList>
            <person name="Matsumoto A."/>
            <person name="Kasai H."/>
            <person name="Matsuo Y."/>
            <person name="Shizuri Y."/>
            <person name="Ichikawa N."/>
            <person name="Fujita N."/>
            <person name="Omura S."/>
            <person name="Takahashi Y."/>
        </authorList>
    </citation>
    <scope>NUCLEOTIDE SEQUENCE [LARGE SCALE GENOMIC DNA]</scope>
    <source>
        <strain evidence="6">NBRC 103263 / KCTC 29153 / YM16-304</strain>
    </source>
</reference>
<dbReference type="Gene3D" id="1.10.10.10">
    <property type="entry name" value="Winged helix-like DNA-binding domain superfamily/Winged helix DNA-binding domain"/>
    <property type="match status" value="1"/>
</dbReference>
<name>A0A6C7E1W8_ILUCY</name>
<dbReference type="InterPro" id="IPR036388">
    <property type="entry name" value="WH-like_DNA-bd_sf"/>
</dbReference>
<dbReference type="SMART" id="SM00418">
    <property type="entry name" value="HTH_ARSR"/>
    <property type="match status" value="1"/>
</dbReference>
<dbReference type="PANTHER" id="PTHR43132">
    <property type="entry name" value="ARSENICAL RESISTANCE OPERON REPRESSOR ARSR-RELATED"/>
    <property type="match status" value="1"/>
</dbReference>
<evidence type="ECO:0000256" key="2">
    <source>
        <dbReference type="ARBA" id="ARBA00023125"/>
    </source>
</evidence>
<accession>A0A6C7E1W8</accession>
<evidence type="ECO:0000256" key="3">
    <source>
        <dbReference type="ARBA" id="ARBA00023163"/>
    </source>
</evidence>
<evidence type="ECO:0000313" key="6">
    <source>
        <dbReference type="Proteomes" id="UP000011863"/>
    </source>
</evidence>
<dbReference type="InterPro" id="IPR011991">
    <property type="entry name" value="ArsR-like_HTH"/>
</dbReference>
<dbReference type="InterPro" id="IPR001845">
    <property type="entry name" value="HTH_ArsR_DNA-bd_dom"/>
</dbReference>
<dbReference type="PANTHER" id="PTHR43132:SF2">
    <property type="entry name" value="ARSENICAL RESISTANCE OPERON REPRESSOR ARSR-RELATED"/>
    <property type="match status" value="1"/>
</dbReference>
<keyword evidence="6" id="KW-1185">Reference proteome</keyword>
<dbReference type="EMBL" id="AP012057">
    <property type="protein sequence ID" value="BAN02124.1"/>
    <property type="molecule type" value="Genomic_DNA"/>
</dbReference>
<dbReference type="InterPro" id="IPR036390">
    <property type="entry name" value="WH_DNA-bd_sf"/>
</dbReference>
<dbReference type="AlphaFoldDB" id="A0A6C7E1W8"/>
<organism evidence="5 6">
    <name type="scientific">Ilumatobacter coccineus (strain NBRC 103263 / KCTC 29153 / YM16-304)</name>
    <dbReference type="NCBI Taxonomy" id="1313172"/>
    <lineage>
        <taxon>Bacteria</taxon>
        <taxon>Bacillati</taxon>
        <taxon>Actinomycetota</taxon>
        <taxon>Acidimicrobiia</taxon>
        <taxon>Acidimicrobiales</taxon>
        <taxon>Ilumatobacteraceae</taxon>
        <taxon>Ilumatobacter</taxon>
    </lineage>
</organism>
<protein>
    <submittedName>
        <fullName evidence="5">Putative ArsR family transcriptional regulator</fullName>
    </submittedName>
</protein>
<gene>
    <name evidence="5" type="ORF">YM304_18100</name>
</gene>
<dbReference type="InterPro" id="IPR051011">
    <property type="entry name" value="Metal_resp_trans_reg"/>
</dbReference>
<dbReference type="KEGG" id="aym:YM304_18100"/>
<evidence type="ECO:0000259" key="4">
    <source>
        <dbReference type="PROSITE" id="PS50987"/>
    </source>
</evidence>
<dbReference type="SUPFAM" id="SSF46785">
    <property type="entry name" value="Winged helix' DNA-binding domain"/>
    <property type="match status" value="1"/>
</dbReference>
<dbReference type="PRINTS" id="PR00778">
    <property type="entry name" value="HTHARSR"/>
</dbReference>
<dbReference type="CDD" id="cd00090">
    <property type="entry name" value="HTH_ARSR"/>
    <property type="match status" value="1"/>
</dbReference>
<proteinExistence type="predicted"/>
<keyword evidence="1" id="KW-0805">Transcription regulation</keyword>
<dbReference type="PROSITE" id="PS50987">
    <property type="entry name" value="HTH_ARSR_2"/>
    <property type="match status" value="1"/>
</dbReference>
<evidence type="ECO:0000256" key="1">
    <source>
        <dbReference type="ARBA" id="ARBA00023015"/>
    </source>
</evidence>
<dbReference type="RefSeq" id="WP_015441371.1">
    <property type="nucleotide sequence ID" value="NC_020520.1"/>
</dbReference>
<dbReference type="GO" id="GO:0003677">
    <property type="term" value="F:DNA binding"/>
    <property type="evidence" value="ECO:0007669"/>
    <property type="project" value="UniProtKB-KW"/>
</dbReference>
<dbReference type="OrthoDB" id="194599at2"/>
<dbReference type="Pfam" id="PF01022">
    <property type="entry name" value="HTH_5"/>
    <property type="match status" value="1"/>
</dbReference>
<feature type="domain" description="HTH arsR-type" evidence="4">
    <location>
        <begin position="1"/>
        <end position="95"/>
    </location>
</feature>
<keyword evidence="2" id="KW-0238">DNA-binding</keyword>
<dbReference type="Proteomes" id="UP000011863">
    <property type="component" value="Chromosome"/>
</dbReference>
<sequence length="114" mass="12501">MSDSVYRAKAEFFKVLGHPVRVRVIEVLAGGPRSVSAMQPDVGVESAHLSQQLAIMRRAGIVGAERQGSSMIYSVLDPQIFELLGVAKQIIMTRLANDGELLADMDAVSYEQRR</sequence>
<dbReference type="NCBIfam" id="NF033788">
    <property type="entry name" value="HTH_metalloreg"/>
    <property type="match status" value="1"/>
</dbReference>
<dbReference type="GO" id="GO:0003700">
    <property type="term" value="F:DNA-binding transcription factor activity"/>
    <property type="evidence" value="ECO:0007669"/>
    <property type="project" value="InterPro"/>
</dbReference>